<feature type="transmembrane region" description="Helical" evidence="9">
    <location>
        <begin position="195"/>
        <end position="213"/>
    </location>
</feature>
<dbReference type="FunFam" id="1.10.3860.10:FF:000001">
    <property type="entry name" value="C4-dicarboxylate transport protein"/>
    <property type="match status" value="1"/>
</dbReference>
<protein>
    <submittedName>
        <fullName evidence="10">Proton glutamate symport protein</fullName>
    </submittedName>
</protein>
<dbReference type="AlphaFoldDB" id="A0A841H6S4"/>
<dbReference type="GO" id="GO:0005886">
    <property type="term" value="C:plasma membrane"/>
    <property type="evidence" value="ECO:0007669"/>
    <property type="project" value="UniProtKB-SubCell"/>
</dbReference>
<feature type="region of interest" description="Disordered" evidence="8">
    <location>
        <begin position="406"/>
        <end position="430"/>
    </location>
</feature>
<evidence type="ECO:0000256" key="3">
    <source>
        <dbReference type="ARBA" id="ARBA00022475"/>
    </source>
</evidence>
<evidence type="ECO:0000256" key="8">
    <source>
        <dbReference type="SAM" id="MobiDB-lite"/>
    </source>
</evidence>
<dbReference type="Gene3D" id="1.10.3860.10">
    <property type="entry name" value="Sodium:dicarboxylate symporter"/>
    <property type="match status" value="1"/>
</dbReference>
<feature type="transmembrane region" description="Helical" evidence="9">
    <location>
        <begin position="41"/>
        <end position="62"/>
    </location>
</feature>
<evidence type="ECO:0000256" key="4">
    <source>
        <dbReference type="ARBA" id="ARBA00022692"/>
    </source>
</evidence>
<dbReference type="PANTHER" id="PTHR42865:SF7">
    <property type="entry name" value="PROTON_GLUTAMATE-ASPARTATE SYMPORTER"/>
    <property type="match status" value="1"/>
</dbReference>
<sequence length="430" mass="45297">MARRRTPSLTMMILLSMVIGVLIGNFFPAFSQSLKPLSTVFLRMIKSVIAPIIFGTLVIGIAGHGDDMKRVGRLAFKSIIYFEIVTTLALFIGLAAVNLTKPGVGVTLSGASATTGQQLGQTAKGLTPSTFLEHVVPTSVVEAMANNEVLQIVFWSILFAVGLSQVRGAPKAAVLGVLEGLTETMFKFTGYVMKYAPIGIGAAIAVTVGHSGLGVLKNLGVLILTLYGALVVFGLLVLLPVALIARVPLRRFLRAVKDPALIAFSTTSSEAALPRAMQAMEAIGVPRRIVAFVMPTGYSFNLDGTTLYLAVASIFAAQAAGVHLTLGHQLTMMLTLMLTSKGVAAVPRASLVILSGTLASFGLPLEAVALILGVDELMDMARTTVNLVGNCLATVVMARWENDFHPDAPPPDLTPEEVETIAGPPEPLHA</sequence>
<evidence type="ECO:0000256" key="5">
    <source>
        <dbReference type="ARBA" id="ARBA00022847"/>
    </source>
</evidence>
<evidence type="ECO:0000313" key="10">
    <source>
        <dbReference type="EMBL" id="MBB6073409.1"/>
    </source>
</evidence>
<feature type="transmembrane region" description="Helical" evidence="9">
    <location>
        <begin position="307"/>
        <end position="326"/>
    </location>
</feature>
<keyword evidence="2" id="KW-0813">Transport</keyword>
<dbReference type="RefSeq" id="WP_170039147.1">
    <property type="nucleotide sequence ID" value="NZ_JABDTL010000002.1"/>
</dbReference>
<comment type="caution">
    <text evidence="10">The sequence shown here is derived from an EMBL/GenBank/DDBJ whole genome shotgun (WGS) entry which is preliminary data.</text>
</comment>
<feature type="transmembrane region" description="Helical" evidence="9">
    <location>
        <begin position="346"/>
        <end position="372"/>
    </location>
</feature>
<keyword evidence="3" id="KW-1003">Cell membrane</keyword>
<feature type="transmembrane region" description="Helical" evidence="9">
    <location>
        <begin position="219"/>
        <end position="245"/>
    </location>
</feature>
<dbReference type="InterPro" id="IPR036458">
    <property type="entry name" value="Na:dicarbo_symporter_sf"/>
</dbReference>
<dbReference type="Pfam" id="PF00375">
    <property type="entry name" value="SDF"/>
    <property type="match status" value="1"/>
</dbReference>
<dbReference type="SUPFAM" id="SSF118215">
    <property type="entry name" value="Proton glutamate symport protein"/>
    <property type="match status" value="1"/>
</dbReference>
<dbReference type="Proteomes" id="UP000582837">
    <property type="component" value="Unassembled WGS sequence"/>
</dbReference>
<evidence type="ECO:0000256" key="7">
    <source>
        <dbReference type="ARBA" id="ARBA00023136"/>
    </source>
</evidence>
<evidence type="ECO:0000256" key="6">
    <source>
        <dbReference type="ARBA" id="ARBA00022989"/>
    </source>
</evidence>
<dbReference type="EMBL" id="JACHIA010000024">
    <property type="protein sequence ID" value="MBB6073409.1"/>
    <property type="molecule type" value="Genomic_DNA"/>
</dbReference>
<name>A0A841H6S4_9BACT</name>
<evidence type="ECO:0000256" key="9">
    <source>
        <dbReference type="SAM" id="Phobius"/>
    </source>
</evidence>
<proteinExistence type="predicted"/>
<keyword evidence="11" id="KW-1185">Reference proteome</keyword>
<organism evidence="10 11">
    <name type="scientific">Longimicrobium terrae</name>
    <dbReference type="NCBI Taxonomy" id="1639882"/>
    <lineage>
        <taxon>Bacteria</taxon>
        <taxon>Pseudomonadati</taxon>
        <taxon>Gemmatimonadota</taxon>
        <taxon>Longimicrobiia</taxon>
        <taxon>Longimicrobiales</taxon>
        <taxon>Longimicrobiaceae</taxon>
        <taxon>Longimicrobium</taxon>
    </lineage>
</organism>
<keyword evidence="4 9" id="KW-0812">Transmembrane</keyword>
<dbReference type="PANTHER" id="PTHR42865">
    <property type="entry name" value="PROTON/GLUTAMATE-ASPARTATE SYMPORTER"/>
    <property type="match status" value="1"/>
</dbReference>
<reference evidence="10 11" key="1">
    <citation type="submission" date="2020-08" db="EMBL/GenBank/DDBJ databases">
        <title>Genomic Encyclopedia of Type Strains, Phase IV (KMG-IV): sequencing the most valuable type-strain genomes for metagenomic binning, comparative biology and taxonomic classification.</title>
        <authorList>
            <person name="Goeker M."/>
        </authorList>
    </citation>
    <scope>NUCLEOTIDE SEQUENCE [LARGE SCALE GENOMIC DNA]</scope>
    <source>
        <strain evidence="10 11">DSM 29007</strain>
    </source>
</reference>
<accession>A0A841H6S4</accession>
<evidence type="ECO:0000313" key="11">
    <source>
        <dbReference type="Proteomes" id="UP000582837"/>
    </source>
</evidence>
<comment type="subcellular location">
    <subcellularLocation>
        <location evidence="1">Cell membrane</location>
        <topology evidence="1">Multi-pass membrane protein</topology>
    </subcellularLocation>
</comment>
<keyword evidence="6 9" id="KW-1133">Transmembrane helix</keyword>
<keyword evidence="7 9" id="KW-0472">Membrane</keyword>
<feature type="transmembrane region" description="Helical" evidence="9">
    <location>
        <begin position="74"/>
        <end position="97"/>
    </location>
</feature>
<feature type="transmembrane region" description="Helical" evidence="9">
    <location>
        <begin position="149"/>
        <end position="166"/>
    </location>
</feature>
<gene>
    <name evidence="10" type="ORF">HNQ61_005076</name>
</gene>
<keyword evidence="5" id="KW-0769">Symport</keyword>
<evidence type="ECO:0000256" key="2">
    <source>
        <dbReference type="ARBA" id="ARBA00022448"/>
    </source>
</evidence>
<dbReference type="GO" id="GO:0015293">
    <property type="term" value="F:symporter activity"/>
    <property type="evidence" value="ECO:0007669"/>
    <property type="project" value="UniProtKB-KW"/>
</dbReference>
<evidence type="ECO:0000256" key="1">
    <source>
        <dbReference type="ARBA" id="ARBA00004651"/>
    </source>
</evidence>
<dbReference type="GO" id="GO:0006835">
    <property type="term" value="P:dicarboxylic acid transport"/>
    <property type="evidence" value="ECO:0007669"/>
    <property type="project" value="TreeGrafter"/>
</dbReference>
<dbReference type="InterPro" id="IPR001991">
    <property type="entry name" value="Na-dicarboxylate_symporter"/>
</dbReference>
<dbReference type="PRINTS" id="PR00173">
    <property type="entry name" value="EDTRNSPORT"/>
</dbReference>